<feature type="region of interest" description="Disordered" evidence="1">
    <location>
        <begin position="243"/>
        <end position="276"/>
    </location>
</feature>
<dbReference type="NCBIfam" id="TIGR03883">
    <property type="entry name" value="DUF2342_F420"/>
    <property type="match status" value="1"/>
</dbReference>
<dbReference type="Proteomes" id="UP001501736">
    <property type="component" value="Unassembled WGS sequence"/>
</dbReference>
<gene>
    <name evidence="2" type="ORF">GCM10020260_06990</name>
</gene>
<dbReference type="SUPFAM" id="SSF55486">
    <property type="entry name" value="Metalloproteases ('zincins'), catalytic domain"/>
    <property type="match status" value="1"/>
</dbReference>
<dbReference type="InterPro" id="IPR022454">
    <property type="entry name" value="CHP03883_F420-assoc"/>
</dbReference>
<keyword evidence="3" id="KW-1185">Reference proteome</keyword>
<keyword evidence="2" id="KW-0645">Protease</keyword>
<keyword evidence="2" id="KW-0378">Hydrolase</keyword>
<organism evidence="2 3">
    <name type="scientific">Nesterenkonia halobia</name>
    <dbReference type="NCBI Taxonomy" id="37922"/>
    <lineage>
        <taxon>Bacteria</taxon>
        <taxon>Bacillati</taxon>
        <taxon>Actinomycetota</taxon>
        <taxon>Actinomycetes</taxon>
        <taxon>Micrococcales</taxon>
        <taxon>Micrococcaceae</taxon>
        <taxon>Nesterenkonia</taxon>
    </lineage>
</organism>
<dbReference type="RefSeq" id="WP_344718230.1">
    <property type="nucleotide sequence ID" value="NZ_BAAAYG010000003.1"/>
</dbReference>
<dbReference type="PANTHER" id="PTHR39420:SF1">
    <property type="entry name" value="HYDROLASE"/>
    <property type="match status" value="1"/>
</dbReference>
<evidence type="ECO:0000313" key="3">
    <source>
        <dbReference type="Proteomes" id="UP001501736"/>
    </source>
</evidence>
<dbReference type="PANTHER" id="PTHR39420">
    <property type="match status" value="1"/>
</dbReference>
<evidence type="ECO:0000313" key="2">
    <source>
        <dbReference type="EMBL" id="GAA3281454.1"/>
    </source>
</evidence>
<dbReference type="InterPro" id="IPR018766">
    <property type="entry name" value="Zinicin_2"/>
</dbReference>
<reference evidence="3" key="1">
    <citation type="journal article" date="2019" name="Int. J. Syst. Evol. Microbiol.">
        <title>The Global Catalogue of Microorganisms (GCM) 10K type strain sequencing project: providing services to taxonomists for standard genome sequencing and annotation.</title>
        <authorList>
            <consortium name="The Broad Institute Genomics Platform"/>
            <consortium name="The Broad Institute Genome Sequencing Center for Infectious Disease"/>
            <person name="Wu L."/>
            <person name="Ma J."/>
        </authorList>
    </citation>
    <scope>NUCLEOTIDE SEQUENCE [LARGE SCALE GENOMIC DNA]</scope>
    <source>
        <strain evidence="3">JCM 11483</strain>
    </source>
</reference>
<dbReference type="EMBL" id="BAAAYG010000003">
    <property type="protein sequence ID" value="GAA3281454.1"/>
    <property type="molecule type" value="Genomic_DNA"/>
</dbReference>
<dbReference type="NCBIfam" id="TIGR03624">
    <property type="entry name" value="putative hydrolase"/>
    <property type="match status" value="1"/>
</dbReference>
<sequence length="407" mass="44021">MEHTAADADAAPAFSPEEASDLLINWDVVARTAALAPAGPRLSSREIAEEVSALREAASASVAHVHRLTGLDVAAGLGERPEETLVVDRATWAAGNARSFRTMLGPAMQAALESRPELGREGSNAQVFGSAITGSELGGMLAFLSANVLGQFDPFDTSAPAGRGHLMLVAPTIAQVRRELNVVPEDFRLWICLHEQTHRVQFAAAPWLVDHLMEQITVLSRSTLGGAGDLGERLREMIGRMKEAVGASAESTDDVGEPGSGTGSGTDVDGEPASAPPRNRLIEAVASAEGREAFSRATATMSLLEGHANHIMDAVDSSIVPSVKTIRRRFERRGRNRGMLDRAIRRLLQLDVKARQYRDGQRFVDHVVGAVGMEQFNRVWESVEHLPSETELHDPDRWIARMELPRA</sequence>
<protein>
    <submittedName>
        <fullName evidence="2">Zinc-dependent metalloprotease</fullName>
    </submittedName>
</protein>
<dbReference type="Gene3D" id="1.20.150.30">
    <property type="entry name" value="Zincin-like metallopeptidase, N-terminal domain"/>
    <property type="match status" value="1"/>
</dbReference>
<name>A0ABP6RGL3_9MICC</name>
<comment type="caution">
    <text evidence="2">The sequence shown here is derived from an EMBL/GenBank/DDBJ whole genome shotgun (WGS) entry which is preliminary data.</text>
</comment>
<dbReference type="Pfam" id="PF10103">
    <property type="entry name" value="Zincin_2"/>
    <property type="match status" value="1"/>
</dbReference>
<evidence type="ECO:0000256" key="1">
    <source>
        <dbReference type="SAM" id="MobiDB-lite"/>
    </source>
</evidence>
<dbReference type="GO" id="GO:0008237">
    <property type="term" value="F:metallopeptidase activity"/>
    <property type="evidence" value="ECO:0007669"/>
    <property type="project" value="UniProtKB-KW"/>
</dbReference>
<accession>A0ABP6RGL3</accession>
<keyword evidence="2" id="KW-0482">Metalloprotease</keyword>
<proteinExistence type="predicted"/>
<dbReference type="InterPro" id="IPR042271">
    <property type="entry name" value="Zinicin_2_N"/>
</dbReference>